<comment type="similarity">
    <text evidence="1">Belongs to the class-II aminoacyl-tRNA synthetase family.</text>
</comment>
<evidence type="ECO:0000256" key="3">
    <source>
        <dbReference type="ARBA" id="ARBA00022598"/>
    </source>
</evidence>
<dbReference type="EMBL" id="JAAIUW010000006">
    <property type="protein sequence ID" value="KAF7826345.1"/>
    <property type="molecule type" value="Genomic_DNA"/>
</dbReference>
<keyword evidence="10" id="KW-1185">Reference proteome</keyword>
<comment type="caution">
    <text evidence="9">The sequence shown here is derived from an EMBL/GenBank/DDBJ whole genome shotgun (WGS) entry which is preliminary data.</text>
</comment>
<dbReference type="Proteomes" id="UP000634136">
    <property type="component" value="Unassembled WGS sequence"/>
</dbReference>
<evidence type="ECO:0000313" key="9">
    <source>
        <dbReference type="EMBL" id="KAF7826345.1"/>
    </source>
</evidence>
<dbReference type="InterPro" id="IPR045864">
    <property type="entry name" value="aa-tRNA-synth_II/BPL/LPL"/>
</dbReference>
<dbReference type="InterPro" id="IPR002310">
    <property type="entry name" value="Gly-tRNA_ligase_asu"/>
</dbReference>
<dbReference type="NCBIfam" id="TIGR00388">
    <property type="entry name" value="glyQ"/>
    <property type="match status" value="1"/>
</dbReference>
<dbReference type="EC" id="6.1.1.14" evidence="2"/>
<organism evidence="9 10">
    <name type="scientific">Senna tora</name>
    <dbReference type="NCBI Taxonomy" id="362788"/>
    <lineage>
        <taxon>Eukaryota</taxon>
        <taxon>Viridiplantae</taxon>
        <taxon>Streptophyta</taxon>
        <taxon>Embryophyta</taxon>
        <taxon>Tracheophyta</taxon>
        <taxon>Spermatophyta</taxon>
        <taxon>Magnoliopsida</taxon>
        <taxon>eudicotyledons</taxon>
        <taxon>Gunneridae</taxon>
        <taxon>Pentapetalae</taxon>
        <taxon>rosids</taxon>
        <taxon>fabids</taxon>
        <taxon>Fabales</taxon>
        <taxon>Fabaceae</taxon>
        <taxon>Caesalpinioideae</taxon>
        <taxon>Cassia clade</taxon>
        <taxon>Senna</taxon>
    </lineage>
</organism>
<dbReference type="InterPro" id="IPR006194">
    <property type="entry name" value="Gly-tRNA-synth_heterodimer"/>
</dbReference>
<dbReference type="NCBIfam" id="TIGR00211">
    <property type="entry name" value="glyS"/>
    <property type="match status" value="1"/>
</dbReference>
<dbReference type="PROSITE" id="PS50861">
    <property type="entry name" value="AA_TRNA_LIGASE_II_GLYAB"/>
    <property type="match status" value="2"/>
</dbReference>
<dbReference type="PRINTS" id="PR01044">
    <property type="entry name" value="TRNASYNTHGA"/>
</dbReference>
<evidence type="ECO:0000313" key="10">
    <source>
        <dbReference type="Proteomes" id="UP000634136"/>
    </source>
</evidence>
<dbReference type="HAMAP" id="MF_00254">
    <property type="entry name" value="Gly_tRNA_synth_alpha"/>
    <property type="match status" value="1"/>
</dbReference>
<protein>
    <recommendedName>
        <fullName evidence="2">glycine--tRNA ligase</fullName>
        <ecNumber evidence="2">6.1.1.14</ecNumber>
    </recommendedName>
</protein>
<dbReference type="NCBIfam" id="NF006827">
    <property type="entry name" value="PRK09348.1"/>
    <property type="match status" value="1"/>
</dbReference>
<evidence type="ECO:0000256" key="2">
    <source>
        <dbReference type="ARBA" id="ARBA00012829"/>
    </source>
</evidence>
<keyword evidence="6" id="KW-0648">Protein biosynthesis</keyword>
<dbReference type="Pfam" id="PF02091">
    <property type="entry name" value="tRNA-synt_2e"/>
    <property type="match status" value="1"/>
</dbReference>
<dbReference type="SUPFAM" id="SSF109604">
    <property type="entry name" value="HD-domain/PDEase-like"/>
    <property type="match status" value="1"/>
</dbReference>
<dbReference type="GO" id="GO:0009570">
    <property type="term" value="C:chloroplast stroma"/>
    <property type="evidence" value="ECO:0007669"/>
    <property type="project" value="TreeGrafter"/>
</dbReference>
<gene>
    <name evidence="9" type="ORF">G2W53_017509</name>
</gene>
<sequence length="1084" mass="121820">MAILAIPLVISILKPHRSHLSLLRGGKASANGFYSPLRRRQFTTATTSAISTPSISQHSSTEPKSQAQKASVLTFQQAIQRLQEYWASVGCAIMQCSNTEVGAGTMNPLTYLRVLGPEPWNVAYAEPSIRPDDSRYGENPNRLQRHTQFQVILKPDPGNAQDLFIHSLSALGIDVTSHDIRFVEDNWESPVLGAWGLGWEIWMDGMEITQFTYFQQAGSLHLSPVSVEITYGLERILMLLQGVDHFKRIKYSDEITYGELFLENEKEMSAYYLEHASVDHVQKHFDFFEEEARSLLAKGLPIPAYDQLLKTSHAFNILDSRGFVGVTERARYFARMRSLARQCAQLWLKTRESLGYPLGFISEPDHLLLPKEVLEAAVDKVHDHSRAFVIEIGTEEMPPQDVMDASKQLKDLMLQLLEKQRLDHGEVQAFGTPRRLVVTVENLCTKQAEKEVEVRGPPVSKAFDQQGNPTKAIEGFSRRYSVPLDSVYRKVDGKTEYVYACVKESSRHALEVLSEDLPSTIARISFPKTMRWNSQVMFSRPIRWILAMHGDVVVPFMFAGVNPDGSVARLKARLVAKGGNLSCGLRNTSSAVLQVESAESYAVAIKNARINVAIEERRKIILEKSNALAESVHGQIFIPKGLLDEVVNLVEAPVPVLGKFKESFLELPKELLTMVMQKHQKYFAICDDSGGLLPYFIAVANGAINETVVRNGNEAVLRARYEDAKFFYEMDTHKRFSEFRNQLKNILFHEKLGTMLDKITRVENMITMLSSLLEISEDIHQIIRDAASLAMSDLATAVVTEFTSLSGIMGRHYALRDGYSQQIADALFEITLPRFSGDILPQSDAGFVLAVADRLDSLVGLFAAGCQPSSTNDPFGLRRISYGLVQLLLEKNKNLDFKQALELAANVQPTKVDPQVIDDVYQFVTRRLEQYLVDKGVSAEVVRSVLAERANFPSLAAKSAYKMEELSKGELFSKVVEAYSRPTRIVRGKEVELHIKVDEAAFETDEERVLWSTFLSVKERIHPGLEIDDFVETSSELIRPLEDFFNNVFVMVDVDNIRKNRLTMLKAIADLPRGIADLTVLPGF</sequence>
<dbReference type="Gene3D" id="1.20.58.180">
    <property type="entry name" value="Class II aaRS and biotin synthetases, domain 2"/>
    <property type="match status" value="1"/>
</dbReference>
<keyword evidence="3 9" id="KW-0436">Ligase</keyword>
<reference evidence="9" key="1">
    <citation type="submission" date="2020-09" db="EMBL/GenBank/DDBJ databases">
        <title>Genome-Enabled Discovery of Anthraquinone Biosynthesis in Senna tora.</title>
        <authorList>
            <person name="Kang S.-H."/>
            <person name="Pandey R.P."/>
            <person name="Lee C.-M."/>
            <person name="Sim J.-S."/>
            <person name="Jeong J.-T."/>
            <person name="Choi B.-S."/>
            <person name="Jung M."/>
            <person name="Ginzburg D."/>
            <person name="Zhao K."/>
            <person name="Won S.Y."/>
            <person name="Oh T.-J."/>
            <person name="Yu Y."/>
            <person name="Kim N.-H."/>
            <person name="Lee O.R."/>
            <person name="Lee T.-H."/>
            <person name="Bashyal P."/>
            <person name="Kim T.-S."/>
            <person name="Lee W.-H."/>
            <person name="Kawkins C."/>
            <person name="Kim C.-K."/>
            <person name="Kim J.S."/>
            <person name="Ahn B.O."/>
            <person name="Rhee S.Y."/>
            <person name="Sohng J.K."/>
        </authorList>
    </citation>
    <scope>NUCLEOTIDE SEQUENCE</scope>
    <source>
        <tissue evidence="9">Leaf</tissue>
    </source>
</reference>
<dbReference type="OrthoDB" id="1545at2759"/>
<keyword evidence="7" id="KW-0030">Aminoacyl-tRNA synthetase</keyword>
<dbReference type="Gene3D" id="3.30.930.10">
    <property type="entry name" value="Bira Bifunctional Protein, Domain 2"/>
    <property type="match status" value="1"/>
</dbReference>
<evidence type="ECO:0000256" key="8">
    <source>
        <dbReference type="ARBA" id="ARBA00047937"/>
    </source>
</evidence>
<dbReference type="PANTHER" id="PTHR30075:SF2">
    <property type="entry name" value="GLYCINE--TRNA LIGASE, CHLOROPLASTIC_MITOCHONDRIAL 2"/>
    <property type="match status" value="1"/>
</dbReference>
<evidence type="ECO:0000256" key="4">
    <source>
        <dbReference type="ARBA" id="ARBA00022741"/>
    </source>
</evidence>
<dbReference type="PANTHER" id="PTHR30075">
    <property type="entry name" value="GLYCYL-TRNA SYNTHETASE"/>
    <property type="match status" value="1"/>
</dbReference>
<dbReference type="CDD" id="cd00733">
    <property type="entry name" value="GlyRS_alpha_core"/>
    <property type="match status" value="1"/>
</dbReference>
<accession>A0A834TU70</accession>
<dbReference type="FunFam" id="1.20.58.180:FF:000002">
    <property type="entry name" value="Glycine--tRNA ligase, chloroplastic/mitochondrial 2"/>
    <property type="match status" value="1"/>
</dbReference>
<dbReference type="GO" id="GO:0006426">
    <property type="term" value="P:glycyl-tRNA aminoacylation"/>
    <property type="evidence" value="ECO:0007669"/>
    <property type="project" value="InterPro"/>
</dbReference>
<evidence type="ECO:0000256" key="1">
    <source>
        <dbReference type="ARBA" id="ARBA00008226"/>
    </source>
</evidence>
<dbReference type="SUPFAM" id="SSF55681">
    <property type="entry name" value="Class II aaRS and biotin synthetases"/>
    <property type="match status" value="1"/>
</dbReference>
<keyword evidence="5" id="KW-0067">ATP-binding</keyword>
<dbReference type="GO" id="GO:0005739">
    <property type="term" value="C:mitochondrion"/>
    <property type="evidence" value="ECO:0007669"/>
    <property type="project" value="TreeGrafter"/>
</dbReference>
<keyword evidence="4" id="KW-0547">Nucleotide-binding</keyword>
<dbReference type="GO" id="GO:0005524">
    <property type="term" value="F:ATP binding"/>
    <property type="evidence" value="ECO:0007669"/>
    <property type="project" value="UniProtKB-KW"/>
</dbReference>
<dbReference type="GO" id="GO:0004820">
    <property type="term" value="F:glycine-tRNA ligase activity"/>
    <property type="evidence" value="ECO:0007669"/>
    <property type="project" value="UniProtKB-EC"/>
</dbReference>
<dbReference type="FunFam" id="3.30.930.10:FF:000006">
    <property type="entry name" value="Glycine--tRNA ligase alpha subunit"/>
    <property type="match status" value="1"/>
</dbReference>
<evidence type="ECO:0000256" key="6">
    <source>
        <dbReference type="ARBA" id="ARBA00022917"/>
    </source>
</evidence>
<dbReference type="HAMAP" id="MF_00255">
    <property type="entry name" value="Gly_tRNA_synth_beta"/>
    <property type="match status" value="1"/>
</dbReference>
<evidence type="ECO:0000256" key="7">
    <source>
        <dbReference type="ARBA" id="ARBA00023146"/>
    </source>
</evidence>
<name>A0A834TU70_9FABA</name>
<evidence type="ECO:0000256" key="5">
    <source>
        <dbReference type="ARBA" id="ARBA00022840"/>
    </source>
</evidence>
<dbReference type="AlphaFoldDB" id="A0A834TU70"/>
<proteinExistence type="inferred from homology"/>
<comment type="catalytic activity">
    <reaction evidence="8">
        <text>tRNA(Gly) + glycine + ATP = glycyl-tRNA(Gly) + AMP + diphosphate</text>
        <dbReference type="Rhea" id="RHEA:16013"/>
        <dbReference type="Rhea" id="RHEA-COMP:9664"/>
        <dbReference type="Rhea" id="RHEA-COMP:9683"/>
        <dbReference type="ChEBI" id="CHEBI:30616"/>
        <dbReference type="ChEBI" id="CHEBI:33019"/>
        <dbReference type="ChEBI" id="CHEBI:57305"/>
        <dbReference type="ChEBI" id="CHEBI:78442"/>
        <dbReference type="ChEBI" id="CHEBI:78522"/>
        <dbReference type="ChEBI" id="CHEBI:456215"/>
        <dbReference type="EC" id="6.1.1.14"/>
    </reaction>
</comment>
<dbReference type="Pfam" id="PF02092">
    <property type="entry name" value="tRNA_synt_2f"/>
    <property type="match status" value="1"/>
</dbReference>
<dbReference type="InterPro" id="IPR015944">
    <property type="entry name" value="Gly-tRNA-synth_bsu"/>
</dbReference>